<reference evidence="5" key="1">
    <citation type="submission" date="2014-03" db="EMBL/GenBank/DDBJ databases">
        <authorList>
            <person name="Casaregola S."/>
        </authorList>
    </citation>
    <scope>NUCLEOTIDE SEQUENCE [LARGE SCALE GENOMIC DNA]</scope>
    <source>
        <strain evidence="5">CLIB 918</strain>
    </source>
</reference>
<feature type="region of interest" description="Disordered" evidence="2">
    <location>
        <begin position="1"/>
        <end position="21"/>
    </location>
</feature>
<evidence type="ECO:0000256" key="1">
    <source>
        <dbReference type="ARBA" id="ARBA00022468"/>
    </source>
</evidence>
<evidence type="ECO:0000256" key="2">
    <source>
        <dbReference type="SAM" id="MobiDB-lite"/>
    </source>
</evidence>
<dbReference type="PANTHER" id="PTHR10194:SF60">
    <property type="entry name" value="RAS GTPASE-ACTIVATING PROTEIN RASKOL"/>
    <property type="match status" value="1"/>
</dbReference>
<dbReference type="GO" id="GO:0005096">
    <property type="term" value="F:GTPase activator activity"/>
    <property type="evidence" value="ECO:0007669"/>
    <property type="project" value="UniProtKB-KW"/>
</dbReference>
<sequence>MVVPPSIVKIDGSSSSSISSSDFAAADYNQKLVETESSINSASSSSRFEPTNSPYSVSSTISSKSSINPIPSFFHLGSFSNSKKKLLTHPFLNHYNAKSSRSTSSISTTDHTNNIKEQDNDVSTSKSPLNLTSFSAPESPHKPLHIFSLRKHFSKSLKKYKDSSNSTSQSLQGKNGDSSHSASLVNVDQVPWPASVLDVQLSLLEAIKSSSGCMPTTELMYCVDGSQWIQGTGYVTTDSFLTLHDKAHDVKRTINLRASSVDLSLEAANIITICLPNENDKPQKVLLDLLVNTSSTIMSNSFCDWIATLLIHSQLNPSGLKTRSHYPFTLEYHSLHNQQNSLAGILIEGSVEFTESHNENMWVLANAKLRADGILDFIDMKNRTVCKINFQDVKACDIFEAFDSVLSRRYVISIITENHNMDSLGSLYIKLETRTELNKWLYSLRSVARPHVFSTAIGSPLTSIRISRTLNLSVIKAKLNLSSMHKYSNSNCKMFVCIILGNQRAVTCKTEITKAPIWLEDFQFNNLTQDTVPKIILELWSQNCETDESRIAGYLKLDKQALRDNSDRETWYKIKSADHDDNDFGQLCVKISVDETMVVHNSHYQVVRDAFKDLSFDIKYLFAFNNDETINAGLTVTNDAVLNLSIASSDSLLATCWISALITQEIDKVRDFIVEKQGMSYFHEGCSKKQEDFRTNLNNTLFRGNSLLTRALEKYMSIIGNEHLETTIGNFVRDFIRQAPDLEINPNRLGGENDVDDVSENRQKSLLKNISKLWDLIKTSVHELPIALKFVFGHLSKELETKLYQSPTSIQIYVGGFLFLRFFCPSLLNPKLFFSGLGVCAVNIQRSLTLITKILMCFVNHSRFGLKEPWMIPMNAFIDDHSHELNNYFDQVILKLDEQQLNDPSTLVSSVETFAEKEFFAFVNERVGNTPLSEIVNNKFMIDETAAFARLVDIWKMYLAPNRTNFFRKLAAATNPVKDDANSVSAKFVRFYEACDQAWTSSRQVINHLMNKADEFDPDAVECYARRINLNWTGSSIECNRKGHPFTQSHQQPYIKPNHSEWIITPTTTGSFEDYKAANVAKSSVAGVTISSLTALSCSTKGTNISGTNATCEDEDDSKSIHSVLCTNETASKRHGMVIKNTEFVLGTEINKSAASVNTFASIKSNTKEAPQSVELVAPVSTVLEEETSESVFKDMKPRLCSSVPEDLFALSPKHSSSSSPLFNQQQQQTISTSTSNTQ</sequence>
<dbReference type="Proteomes" id="UP000242525">
    <property type="component" value="Unassembled WGS sequence"/>
</dbReference>
<feature type="domain" description="Ras-GAP" evidence="4">
    <location>
        <begin position="658"/>
        <end position="860"/>
    </location>
</feature>
<feature type="region of interest" description="Disordered" evidence="2">
    <location>
        <begin position="1211"/>
        <end position="1239"/>
    </location>
</feature>
<feature type="compositionally biased region" description="Low complexity" evidence="2">
    <location>
        <begin position="1216"/>
        <end position="1239"/>
    </location>
</feature>
<proteinExistence type="predicted"/>
<feature type="domain" description="C2" evidence="3">
    <location>
        <begin position="456"/>
        <end position="572"/>
    </location>
</feature>
<dbReference type="Gene3D" id="1.10.506.10">
    <property type="entry name" value="GTPase Activation - p120gap, domain 1"/>
    <property type="match status" value="1"/>
</dbReference>
<comment type="caution">
    <text evidence="5">The sequence shown here is derived from an EMBL/GenBank/DDBJ whole genome shotgun (WGS) entry which is preliminary data.</text>
</comment>
<dbReference type="PROSITE" id="PS50018">
    <property type="entry name" value="RAS_GTPASE_ACTIV_2"/>
    <property type="match status" value="1"/>
</dbReference>
<dbReference type="InterPro" id="IPR035892">
    <property type="entry name" value="C2_domain_sf"/>
</dbReference>
<dbReference type="InterPro" id="IPR000008">
    <property type="entry name" value="C2_dom"/>
</dbReference>
<evidence type="ECO:0000259" key="4">
    <source>
        <dbReference type="PROSITE" id="PS50018"/>
    </source>
</evidence>
<keyword evidence="1" id="KW-0343">GTPase activation</keyword>
<dbReference type="SUPFAM" id="SSF48350">
    <property type="entry name" value="GTPase activation domain, GAP"/>
    <property type="match status" value="1"/>
</dbReference>
<dbReference type="SUPFAM" id="SSF49562">
    <property type="entry name" value="C2 domain (Calcium/lipid-binding domain, CaLB)"/>
    <property type="match status" value="1"/>
</dbReference>
<dbReference type="EMBL" id="CCBN010000009">
    <property type="protein sequence ID" value="CDO55086.1"/>
    <property type="molecule type" value="Genomic_DNA"/>
</dbReference>
<organism evidence="5 6">
    <name type="scientific">Geotrichum candidum</name>
    <name type="common">Oospora lactis</name>
    <name type="synonym">Dipodascus geotrichum</name>
    <dbReference type="NCBI Taxonomy" id="1173061"/>
    <lineage>
        <taxon>Eukaryota</taxon>
        <taxon>Fungi</taxon>
        <taxon>Dikarya</taxon>
        <taxon>Ascomycota</taxon>
        <taxon>Saccharomycotina</taxon>
        <taxon>Dipodascomycetes</taxon>
        <taxon>Dipodascales</taxon>
        <taxon>Dipodascaceae</taxon>
        <taxon>Geotrichum</taxon>
    </lineage>
</organism>
<dbReference type="InterPro" id="IPR008936">
    <property type="entry name" value="Rho_GTPase_activation_prot"/>
</dbReference>
<evidence type="ECO:0000259" key="3">
    <source>
        <dbReference type="PROSITE" id="PS50004"/>
    </source>
</evidence>
<feature type="compositionally biased region" description="Low complexity" evidence="2">
    <location>
        <begin position="37"/>
        <end position="46"/>
    </location>
</feature>
<dbReference type="PROSITE" id="PS50004">
    <property type="entry name" value="C2"/>
    <property type="match status" value="1"/>
</dbReference>
<dbReference type="InterPro" id="IPR001936">
    <property type="entry name" value="RasGAP_dom"/>
</dbReference>
<dbReference type="AlphaFoldDB" id="A0A0J9XCU2"/>
<dbReference type="Gene3D" id="2.60.40.150">
    <property type="entry name" value="C2 domain"/>
    <property type="match status" value="1"/>
</dbReference>
<evidence type="ECO:0000313" key="6">
    <source>
        <dbReference type="Proteomes" id="UP000242525"/>
    </source>
</evidence>
<dbReference type="InterPro" id="IPR039360">
    <property type="entry name" value="Ras_GTPase"/>
</dbReference>
<feature type="compositionally biased region" description="Low complexity" evidence="2">
    <location>
        <begin position="99"/>
        <end position="109"/>
    </location>
</feature>
<dbReference type="OrthoDB" id="775356at2759"/>
<name>A0A0J9XCU2_GEOCN</name>
<feature type="region of interest" description="Disordered" evidence="2">
    <location>
        <begin position="35"/>
        <end position="54"/>
    </location>
</feature>
<dbReference type="Pfam" id="PF00616">
    <property type="entry name" value="RasGAP"/>
    <property type="match status" value="1"/>
</dbReference>
<dbReference type="SMART" id="SM00323">
    <property type="entry name" value="RasGAP"/>
    <property type="match status" value="1"/>
</dbReference>
<feature type="region of interest" description="Disordered" evidence="2">
    <location>
        <begin position="160"/>
        <end position="182"/>
    </location>
</feature>
<keyword evidence="6" id="KW-1185">Reference proteome</keyword>
<feature type="region of interest" description="Disordered" evidence="2">
    <location>
        <begin position="97"/>
        <end position="139"/>
    </location>
</feature>
<dbReference type="PANTHER" id="PTHR10194">
    <property type="entry name" value="RAS GTPASE-ACTIVATING PROTEINS"/>
    <property type="match status" value="1"/>
</dbReference>
<dbReference type="Pfam" id="PF00168">
    <property type="entry name" value="C2"/>
    <property type="match status" value="1"/>
</dbReference>
<dbReference type="STRING" id="1173061.A0A0J9XCU2"/>
<protein>
    <submittedName>
        <fullName evidence="5">Similar to Saccharomyces cerevisiae YKL092C BUD2 GTPase activating factor for Rsr1p/Bud1p</fullName>
    </submittedName>
</protein>
<evidence type="ECO:0000313" key="5">
    <source>
        <dbReference type="EMBL" id="CDO55086.1"/>
    </source>
</evidence>
<gene>
    <name evidence="5" type="ORF">BN980_GECA09s03926g</name>
</gene>
<accession>A0A0J9XCU2</accession>
<feature type="compositionally biased region" description="Polar residues" evidence="2">
    <location>
        <begin position="121"/>
        <end position="136"/>
    </location>
</feature>
<feature type="compositionally biased region" description="Polar residues" evidence="2">
    <location>
        <begin position="163"/>
        <end position="182"/>
    </location>
</feature>